<dbReference type="InterPro" id="IPR041313">
    <property type="entry name" value="DUF5642"/>
</dbReference>
<dbReference type="STRING" id="444597.BST26_03570"/>
<reference evidence="1 2" key="1">
    <citation type="submission" date="2016-12" db="EMBL/GenBank/DDBJ databases">
        <title>The new phylogeny of genus Mycobacterium.</title>
        <authorList>
            <person name="Tortoli E."/>
            <person name="Trovato A."/>
            <person name="Cirillo D.M."/>
        </authorList>
    </citation>
    <scope>NUCLEOTIDE SEQUENCE [LARGE SCALE GENOMIC DNA]</scope>
    <source>
        <strain evidence="1 2">DSM 45130</strain>
    </source>
</reference>
<proteinExistence type="predicted"/>
<dbReference type="Pfam" id="PF18702">
    <property type="entry name" value="DUF5642"/>
    <property type="match status" value="1"/>
</dbReference>
<dbReference type="RefSeq" id="WP_083029389.1">
    <property type="nucleotide sequence ID" value="NZ_AP022618.1"/>
</dbReference>
<evidence type="ECO:0000313" key="2">
    <source>
        <dbReference type="Proteomes" id="UP000192801"/>
    </source>
</evidence>
<dbReference type="Proteomes" id="UP000192801">
    <property type="component" value="Unassembled WGS sequence"/>
</dbReference>
<dbReference type="AlphaFoldDB" id="A0A1X0DMP9"/>
<gene>
    <name evidence="1" type="ORF">BST26_03570</name>
</gene>
<keyword evidence="2" id="KW-1185">Reference proteome</keyword>
<dbReference type="EMBL" id="MVHS01000005">
    <property type="protein sequence ID" value="ORA73120.1"/>
    <property type="molecule type" value="Genomic_DNA"/>
</dbReference>
<evidence type="ECO:0000313" key="1">
    <source>
        <dbReference type="EMBL" id="ORA73120.1"/>
    </source>
</evidence>
<dbReference type="PROSITE" id="PS51257">
    <property type="entry name" value="PROKAR_LIPOPROTEIN"/>
    <property type="match status" value="1"/>
</dbReference>
<organism evidence="1 2">
    <name type="scientific">Mycolicibacterium insubricum</name>
    <dbReference type="NCBI Taxonomy" id="444597"/>
    <lineage>
        <taxon>Bacteria</taxon>
        <taxon>Bacillati</taxon>
        <taxon>Actinomycetota</taxon>
        <taxon>Actinomycetes</taxon>
        <taxon>Mycobacteriales</taxon>
        <taxon>Mycobacteriaceae</taxon>
        <taxon>Mycolicibacterium</taxon>
    </lineage>
</organism>
<name>A0A1X0DMP9_9MYCO</name>
<comment type="caution">
    <text evidence="1">The sequence shown here is derived from an EMBL/GenBank/DDBJ whole genome shotgun (WGS) entry which is preliminary data.</text>
</comment>
<dbReference type="OrthoDB" id="4637146at2"/>
<protein>
    <submittedName>
        <fullName evidence="1">Uncharacterized protein</fullName>
    </submittedName>
</protein>
<accession>A0A1X0DMP9</accession>
<sequence length="216" mass="22181">MRTYAVVLLGAGLLAGCTTSSDTHADISKIAGVKASFGPEYKVNVVPVTGIDPARIGSGQKLPDGMVFDPPACAKLSENPSAPADLNGNMSSVIAEGGGVRYIVIATETSQPLPSNDPGPDCQKVNFAGNGVRGTVQVVDAPQIDNATTLGKHVVMQITNNGKPQTGETYTYTADFGDYRVLVTANPTVVPDKPTVPVDTERAKGLLTAGVAAITG</sequence>